<dbReference type="InterPro" id="IPR003697">
    <property type="entry name" value="Maf-like"/>
</dbReference>
<dbReference type="AlphaFoldDB" id="A0A382WX68"/>
<dbReference type="EMBL" id="UINC01163220">
    <property type="protein sequence ID" value="SVD63412.1"/>
    <property type="molecule type" value="Genomic_DNA"/>
</dbReference>
<comment type="cofactor">
    <cofactor evidence="1">
        <name>a divalent metal cation</name>
        <dbReference type="ChEBI" id="CHEBI:60240"/>
    </cofactor>
</comment>
<reference evidence="3" key="1">
    <citation type="submission" date="2018-05" db="EMBL/GenBank/DDBJ databases">
        <authorList>
            <person name="Lanie J.A."/>
            <person name="Ng W.-L."/>
            <person name="Kazmierczak K.M."/>
            <person name="Andrzejewski T.M."/>
            <person name="Davidsen T.M."/>
            <person name="Wayne K.J."/>
            <person name="Tettelin H."/>
            <person name="Glass J.I."/>
            <person name="Rusch D."/>
            <person name="Podicherti R."/>
            <person name="Tsui H.-C.T."/>
            <person name="Winkler M.E."/>
        </authorList>
    </citation>
    <scope>NUCLEOTIDE SEQUENCE</scope>
</reference>
<evidence type="ECO:0000313" key="3">
    <source>
        <dbReference type="EMBL" id="SVD63412.1"/>
    </source>
</evidence>
<protein>
    <recommendedName>
        <fullName evidence="4">Septum formation protein Maf</fullName>
    </recommendedName>
</protein>
<sequence length="142" mass="16364">MILASSSPRRKELLKRLDYPFDIILPDVDESILKPNNNPEKYCISLAEMKTNNVSQNYPHSLVIGADTIVFLDDQILNKPNNFDQAENMLSLLSGKTHQVYTGVSLKWIENNIQHTFAEITTVTFRELNKQEILHYIETYPP</sequence>
<evidence type="ECO:0000256" key="1">
    <source>
        <dbReference type="ARBA" id="ARBA00001968"/>
    </source>
</evidence>
<keyword evidence="2" id="KW-0378">Hydrolase</keyword>
<evidence type="ECO:0008006" key="4">
    <source>
        <dbReference type="Google" id="ProtNLM"/>
    </source>
</evidence>
<dbReference type="Pfam" id="PF02545">
    <property type="entry name" value="Maf"/>
    <property type="match status" value="1"/>
</dbReference>
<feature type="non-terminal residue" evidence="3">
    <location>
        <position position="142"/>
    </location>
</feature>
<dbReference type="PANTHER" id="PTHR43213">
    <property type="entry name" value="BIFUNCTIONAL DTTP/UTP PYROPHOSPHATASE/METHYLTRANSFERASE PROTEIN-RELATED"/>
    <property type="match status" value="1"/>
</dbReference>
<name>A0A382WX68_9ZZZZ</name>
<proteinExistence type="predicted"/>
<dbReference type="Gene3D" id="3.90.950.10">
    <property type="match status" value="1"/>
</dbReference>
<accession>A0A382WX68</accession>
<dbReference type="GO" id="GO:0047429">
    <property type="term" value="F:nucleoside triphosphate diphosphatase activity"/>
    <property type="evidence" value="ECO:0007669"/>
    <property type="project" value="InterPro"/>
</dbReference>
<dbReference type="NCBIfam" id="TIGR00172">
    <property type="entry name" value="maf"/>
    <property type="match status" value="1"/>
</dbReference>
<evidence type="ECO:0000256" key="2">
    <source>
        <dbReference type="ARBA" id="ARBA00022801"/>
    </source>
</evidence>
<dbReference type="PANTHER" id="PTHR43213:SF5">
    <property type="entry name" value="BIFUNCTIONAL DTTP_UTP PYROPHOSPHATASE_METHYLTRANSFERASE PROTEIN-RELATED"/>
    <property type="match status" value="1"/>
</dbReference>
<dbReference type="SUPFAM" id="SSF52972">
    <property type="entry name" value="ITPase-like"/>
    <property type="match status" value="1"/>
</dbReference>
<dbReference type="CDD" id="cd00555">
    <property type="entry name" value="Maf"/>
    <property type="match status" value="1"/>
</dbReference>
<organism evidence="3">
    <name type="scientific">marine metagenome</name>
    <dbReference type="NCBI Taxonomy" id="408172"/>
    <lineage>
        <taxon>unclassified sequences</taxon>
        <taxon>metagenomes</taxon>
        <taxon>ecological metagenomes</taxon>
    </lineage>
</organism>
<gene>
    <name evidence="3" type="ORF">METZ01_LOCUS416266</name>
</gene>
<dbReference type="InterPro" id="IPR029001">
    <property type="entry name" value="ITPase-like_fam"/>
</dbReference>